<keyword evidence="2" id="KW-0732">Signal</keyword>
<dbReference type="AlphaFoldDB" id="A7RXN5"/>
<organism evidence="3 4">
    <name type="scientific">Nematostella vectensis</name>
    <name type="common">Starlet sea anemone</name>
    <dbReference type="NCBI Taxonomy" id="45351"/>
    <lineage>
        <taxon>Eukaryota</taxon>
        <taxon>Metazoa</taxon>
        <taxon>Cnidaria</taxon>
        <taxon>Anthozoa</taxon>
        <taxon>Hexacorallia</taxon>
        <taxon>Actiniaria</taxon>
        <taxon>Edwardsiidae</taxon>
        <taxon>Nematostella</taxon>
    </lineage>
</organism>
<name>A7RXN5_NEMVE</name>
<feature type="signal peptide" evidence="2">
    <location>
        <begin position="1"/>
        <end position="23"/>
    </location>
</feature>
<feature type="compositionally biased region" description="Acidic residues" evidence="1">
    <location>
        <begin position="474"/>
        <end position="483"/>
    </location>
</feature>
<proteinExistence type="predicted"/>
<feature type="region of interest" description="Disordered" evidence="1">
    <location>
        <begin position="121"/>
        <end position="192"/>
    </location>
</feature>
<evidence type="ECO:0000313" key="4">
    <source>
        <dbReference type="Proteomes" id="UP000001593"/>
    </source>
</evidence>
<gene>
    <name evidence="3" type="ORF">NEMVEDRAFT_v1g241394</name>
</gene>
<feature type="compositionally biased region" description="Basic and acidic residues" evidence="1">
    <location>
        <begin position="403"/>
        <end position="423"/>
    </location>
</feature>
<feature type="compositionally biased region" description="Acidic residues" evidence="1">
    <location>
        <begin position="556"/>
        <end position="571"/>
    </location>
</feature>
<evidence type="ECO:0000256" key="2">
    <source>
        <dbReference type="SAM" id="SignalP"/>
    </source>
</evidence>
<dbReference type="Proteomes" id="UP000001593">
    <property type="component" value="Unassembled WGS sequence"/>
</dbReference>
<feature type="compositionally biased region" description="Polar residues" evidence="1">
    <location>
        <begin position="155"/>
        <end position="172"/>
    </location>
</feature>
<reference evidence="3 4" key="1">
    <citation type="journal article" date="2007" name="Science">
        <title>Sea anemone genome reveals ancestral eumetazoan gene repertoire and genomic organization.</title>
        <authorList>
            <person name="Putnam N.H."/>
            <person name="Srivastava M."/>
            <person name="Hellsten U."/>
            <person name="Dirks B."/>
            <person name="Chapman J."/>
            <person name="Salamov A."/>
            <person name="Terry A."/>
            <person name="Shapiro H."/>
            <person name="Lindquist E."/>
            <person name="Kapitonov V.V."/>
            <person name="Jurka J."/>
            <person name="Genikhovich G."/>
            <person name="Grigoriev I.V."/>
            <person name="Lucas S.M."/>
            <person name="Steele R.E."/>
            <person name="Finnerty J.R."/>
            <person name="Technau U."/>
            <person name="Martindale M.Q."/>
            <person name="Rokhsar D.S."/>
        </authorList>
    </citation>
    <scope>NUCLEOTIDE SEQUENCE [LARGE SCALE GENOMIC DNA]</scope>
    <source>
        <strain evidence="4">CH2 X CH6</strain>
    </source>
</reference>
<accession>A7RXN5</accession>
<evidence type="ECO:0000256" key="1">
    <source>
        <dbReference type="SAM" id="MobiDB-lite"/>
    </source>
</evidence>
<keyword evidence="4" id="KW-1185">Reference proteome</keyword>
<feature type="chain" id="PRO_5002713928" evidence="2">
    <location>
        <begin position="24"/>
        <end position="892"/>
    </location>
</feature>
<evidence type="ECO:0000313" key="3">
    <source>
        <dbReference type="EMBL" id="EDO43805.1"/>
    </source>
</evidence>
<sequence length="892" mass="101964">MVKWKGYVFLWTVVLLFPAVTNGLVRERRVLNEPGDVGKNGNSLMPSNKRQQIIYLLNKTKTNDLSKRNEEPPSTIKMESLGKELTVDGRVVSMTTLPSKVQSFAFYGPSEELHGRGFKEVEVNKGDGPPRLSQGETPSEKPPTQTKTSPKEQDNTQSGTQKSVISKSNQERPMSLQDEEQSSKSRVKNSYIRLGRLQDGEIVPPRHRIEPNVVSISQDDIDNTDAYYPPRVHYDPGDHSRLLLPGEEPDERPAEGWRVPRRRFYHHSHHHTYYPPDSSTLPPFSPEQEAPFRRVLYQPVMQVPVMQQQIEPQQAYLPPGYGQTDPGLPPLMTGPAPPQLMYPVAPVPVSPMQQEGEPYGQQLQGSDGRGYRGEEYRDSPQPLASHWVDEQGRARSMVGGEVPRPEPLPEYRSDLERDSYYRESRRRSYFRDRDDAYYDDRREDEPRRSRYRNFRDDYDDGRPRHFSRRYPDIREEEMDEQEPQEYRSSSYVDENADTRSNPPMYRGPPEGPLPYAEDERPRGTPPEYRFPSEEPSPYAEENAISRSNPPVYTPKEEDDDDDDDEESETEDSQTTLQDSRDEPLEQPPEPLPQEAVEQPARKAQPQSQQQQVVVPEPPVEPPQVPEPPRVDRISPFDGMQLPQLEPTGDEAPAVIRIPGRSRERFVPEPPRYQEPLSASALSRDQLMFLPNRERTPSQFPRQRLQPDASPDADISEMSESEARFRERMNLEMEAGEMPLLTSKDTIPKGLGDLKNTIIRLNGKPLERGSDLRSKIINGRYVRGKGKLITSKGPINIRVSHTKGKKRMKIIDIISPQQFHVSDARSRIGRLLIKAAKKNNMVTSHFTKGGPRNKGKEDEKTLDRVASMIATRLLHTNKTGKTSLKSSLEKMNK</sequence>
<feature type="compositionally biased region" description="Basic and acidic residues" evidence="1">
    <location>
        <begin position="429"/>
        <end position="473"/>
    </location>
</feature>
<dbReference type="EMBL" id="DS469550">
    <property type="protein sequence ID" value="EDO43805.1"/>
    <property type="molecule type" value="Genomic_DNA"/>
</dbReference>
<protein>
    <submittedName>
        <fullName evidence="3">Uncharacterized protein</fullName>
    </submittedName>
</protein>
<dbReference type="InParanoid" id="A7RXN5"/>
<feature type="compositionally biased region" description="Pro residues" evidence="1">
    <location>
        <begin position="615"/>
        <end position="627"/>
    </location>
</feature>
<feature type="compositionally biased region" description="Polar residues" evidence="1">
    <location>
        <begin position="134"/>
        <end position="148"/>
    </location>
</feature>
<feature type="region of interest" description="Disordered" evidence="1">
    <location>
        <begin position="351"/>
        <end position="676"/>
    </location>
</feature>
<feature type="compositionally biased region" description="Low complexity" evidence="1">
    <location>
        <begin position="592"/>
        <end position="614"/>
    </location>
</feature>
<feature type="region of interest" description="Disordered" evidence="1">
    <location>
        <begin position="693"/>
        <end position="717"/>
    </location>
</feature>
<feature type="compositionally biased region" description="Basic and acidic residues" evidence="1">
    <location>
        <begin position="369"/>
        <end position="378"/>
    </location>
</feature>
<dbReference type="HOGENOM" id="CLU_323976_0_0_1"/>